<reference evidence="1 2" key="1">
    <citation type="submission" date="2015-10" db="EMBL/GenBank/DDBJ databases">
        <title>Genome analyses suggest a sexual origin of heterokaryosis in a supposedly ancient asexual fungus.</title>
        <authorList>
            <person name="Ropars J."/>
            <person name="Sedzielewska K."/>
            <person name="Noel J."/>
            <person name="Charron P."/>
            <person name="Farinelli L."/>
            <person name="Marton T."/>
            <person name="Kruger M."/>
            <person name="Pelin A."/>
            <person name="Brachmann A."/>
            <person name="Corradi N."/>
        </authorList>
    </citation>
    <scope>NUCLEOTIDE SEQUENCE [LARGE SCALE GENOMIC DNA]</scope>
    <source>
        <strain evidence="1 2">A4</strain>
    </source>
</reference>
<dbReference type="EMBL" id="LLXI01002757">
    <property type="protein sequence ID" value="PKY57909.1"/>
    <property type="molecule type" value="Genomic_DNA"/>
</dbReference>
<dbReference type="SUPFAM" id="SSF52047">
    <property type="entry name" value="RNI-like"/>
    <property type="match status" value="1"/>
</dbReference>
<evidence type="ECO:0000313" key="1">
    <source>
        <dbReference type="EMBL" id="PKY57909.1"/>
    </source>
</evidence>
<gene>
    <name evidence="1" type="ORF">RhiirA4_479344</name>
</gene>
<accession>A0A2I1HGA8</accession>
<dbReference type="OrthoDB" id="2305494at2759"/>
<proteinExistence type="predicted"/>
<keyword evidence="2" id="KW-1185">Reference proteome</keyword>
<protein>
    <recommendedName>
        <fullName evidence="3">F-box domain-containing protein</fullName>
    </recommendedName>
</protein>
<dbReference type="VEuPathDB" id="FungiDB:RhiirA1_454910"/>
<name>A0A2I1HGA8_9GLOM</name>
<dbReference type="Gene3D" id="3.80.10.10">
    <property type="entry name" value="Ribonuclease Inhibitor"/>
    <property type="match status" value="1"/>
</dbReference>
<dbReference type="VEuPathDB" id="FungiDB:FUN_009680"/>
<dbReference type="AlphaFoldDB" id="A0A2I1HGA8"/>
<dbReference type="InterPro" id="IPR032675">
    <property type="entry name" value="LRR_dom_sf"/>
</dbReference>
<organism evidence="1 2">
    <name type="scientific">Rhizophagus irregularis</name>
    <dbReference type="NCBI Taxonomy" id="588596"/>
    <lineage>
        <taxon>Eukaryota</taxon>
        <taxon>Fungi</taxon>
        <taxon>Fungi incertae sedis</taxon>
        <taxon>Mucoromycota</taxon>
        <taxon>Glomeromycotina</taxon>
        <taxon>Glomeromycetes</taxon>
        <taxon>Glomerales</taxon>
        <taxon>Glomeraceae</taxon>
        <taxon>Rhizophagus</taxon>
    </lineage>
</organism>
<comment type="caution">
    <text evidence="1">The sequence shown here is derived from an EMBL/GenBank/DDBJ whole genome shotgun (WGS) entry which is preliminary data.</text>
</comment>
<dbReference type="VEuPathDB" id="FungiDB:RhiirFUN_021518"/>
<dbReference type="Proteomes" id="UP000234323">
    <property type="component" value="Unassembled WGS sequence"/>
</dbReference>
<sequence>MSQLNIDCLNEIFKYIDDDDKVTLSSCLLVNRLWCQVSVRILWRNVSNYNTSNFNTLIACLPNESKKILNENGINILTPNSKFLTFNYSTFCKILSINQVHYKIELLLRNQQTISYRKLTKYTYLVVKEILKMFMNNIPSLKSLSYLKNLNINLNLLRYNKEKVCLKNLTELHCSSDISNKFFYQLSRICNNLLLIGIMIKCHSIPIRLAELISVQKNLKSFYMIIDCSMDDILCNIPLLMTKLPNTLISLYLSAGTCNYSLSFITNFTNLQKLELSFNSTLYLDFEKLQYANFPQLQVLIIKFARPKFELLINFLENNGKNLKELYLDHYDNSFNLAVAKFCPNLIKLYTIFTNEELETLKMVLISCQYIESIELFCDEYLSDKKALEMIVNYSHEYLCEIVITYDYQESRLLPEELEFFFINWTSHIPQKSLSLEIIRCENDKTSLDTDHENMKIIEKYIKLGVIKKFKITDFDINNYTLSFIMSNSYNV</sequence>
<evidence type="ECO:0000313" key="2">
    <source>
        <dbReference type="Proteomes" id="UP000234323"/>
    </source>
</evidence>
<evidence type="ECO:0008006" key="3">
    <source>
        <dbReference type="Google" id="ProtNLM"/>
    </source>
</evidence>